<gene>
    <name evidence="7" type="ORF">STEHIDRAFT_21630</name>
</gene>
<feature type="transmembrane region" description="Helical" evidence="5">
    <location>
        <begin position="154"/>
        <end position="177"/>
    </location>
</feature>
<dbReference type="InterPro" id="IPR036259">
    <property type="entry name" value="MFS_trans_sf"/>
</dbReference>
<feature type="transmembrane region" description="Helical" evidence="5">
    <location>
        <begin position="66"/>
        <end position="84"/>
    </location>
</feature>
<feature type="transmembrane region" description="Helical" evidence="5">
    <location>
        <begin position="442"/>
        <end position="467"/>
    </location>
</feature>
<comment type="subcellular location">
    <subcellularLocation>
        <location evidence="1">Membrane</location>
        <topology evidence="1">Multi-pass membrane protein</topology>
    </subcellularLocation>
</comment>
<dbReference type="RefSeq" id="XP_007310373.1">
    <property type="nucleotide sequence ID" value="XM_007310311.1"/>
</dbReference>
<evidence type="ECO:0000256" key="1">
    <source>
        <dbReference type="ARBA" id="ARBA00004141"/>
    </source>
</evidence>
<dbReference type="Proteomes" id="UP000053927">
    <property type="component" value="Unassembled WGS sequence"/>
</dbReference>
<keyword evidence="8" id="KW-1185">Reference proteome</keyword>
<evidence type="ECO:0000313" key="8">
    <source>
        <dbReference type="Proteomes" id="UP000053927"/>
    </source>
</evidence>
<feature type="transmembrane region" description="Helical" evidence="5">
    <location>
        <begin position="306"/>
        <end position="326"/>
    </location>
</feature>
<dbReference type="eggNOG" id="KOG0254">
    <property type="taxonomic scope" value="Eukaryota"/>
</dbReference>
<dbReference type="GO" id="GO:0016020">
    <property type="term" value="C:membrane"/>
    <property type="evidence" value="ECO:0007669"/>
    <property type="project" value="UniProtKB-SubCell"/>
</dbReference>
<feature type="transmembrane region" description="Helical" evidence="5">
    <location>
        <begin position="222"/>
        <end position="241"/>
    </location>
</feature>
<proteinExistence type="predicted"/>
<evidence type="ECO:0000259" key="6">
    <source>
        <dbReference type="PROSITE" id="PS50850"/>
    </source>
</evidence>
<feature type="transmembrane region" description="Helical" evidence="5">
    <location>
        <begin position="189"/>
        <end position="210"/>
    </location>
</feature>
<dbReference type="EMBL" id="JH687398">
    <property type="protein sequence ID" value="EIM80377.1"/>
    <property type="molecule type" value="Genomic_DNA"/>
</dbReference>
<keyword evidence="2 5" id="KW-0812">Transmembrane</keyword>
<evidence type="ECO:0000256" key="5">
    <source>
        <dbReference type="SAM" id="Phobius"/>
    </source>
</evidence>
<sequence>TKSPTSTSQQFLNGALTVALPTIGKDLNFLHINRVLIAPVVFCSLVYGCLLLFFGRLGDIVGARTMFVAGSLWCSVWAIASAFTPNVPSFIIFVALQGAGAATNTPGSIRALTSHFPPGNRRSQAFGILGAGQPIGFILGLIAGGLLASDGATWRAIFYIQAGLTFMFSVLGFVAIEKDEEKSKRYTKGLDWCGTVLSTVAIVLLTYSLSESTSAKRGWRTPQIPSLFSVSLLGLGCFVLYQRWRDSKGRSVLVPFRLLNHPESKLGSMTLLVFFAWSRRFTFNSLLYWITLYFQQVNLLTPMQTAVRFIPVAISGIVVNTLTGFVMNRVSGYIIMGIGLLASIVPPMIFAFLNGNSPYWTMTLFILISVVGSDAVYPVGNLHCCSAFNEDSHALAGALFNVAIRIGTSLGLSITSSISTSVSGHYLRTHTHSELSASSPEVLMAGFRAAGWTCCAASGVSFLIALVRFRGIGIVG</sequence>
<feature type="transmembrane region" description="Helical" evidence="5">
    <location>
        <begin position="125"/>
        <end position="148"/>
    </location>
</feature>
<feature type="domain" description="Major facilitator superfamily (MFS) profile" evidence="6">
    <location>
        <begin position="1"/>
        <end position="476"/>
    </location>
</feature>
<evidence type="ECO:0000256" key="2">
    <source>
        <dbReference type="ARBA" id="ARBA00022692"/>
    </source>
</evidence>
<feature type="transmembrane region" description="Helical" evidence="5">
    <location>
        <begin position="359"/>
        <end position="377"/>
    </location>
</feature>
<evidence type="ECO:0000256" key="3">
    <source>
        <dbReference type="ARBA" id="ARBA00022989"/>
    </source>
</evidence>
<feature type="transmembrane region" description="Helical" evidence="5">
    <location>
        <begin position="333"/>
        <end position="353"/>
    </location>
</feature>
<dbReference type="InterPro" id="IPR011701">
    <property type="entry name" value="MFS"/>
</dbReference>
<dbReference type="SUPFAM" id="SSF103473">
    <property type="entry name" value="MFS general substrate transporter"/>
    <property type="match status" value="1"/>
</dbReference>
<evidence type="ECO:0000313" key="7">
    <source>
        <dbReference type="EMBL" id="EIM80377.1"/>
    </source>
</evidence>
<dbReference type="Pfam" id="PF07690">
    <property type="entry name" value="MFS_1"/>
    <property type="match status" value="1"/>
</dbReference>
<keyword evidence="4 5" id="KW-0472">Membrane</keyword>
<dbReference type="InterPro" id="IPR020846">
    <property type="entry name" value="MFS_dom"/>
</dbReference>
<evidence type="ECO:0000256" key="4">
    <source>
        <dbReference type="ARBA" id="ARBA00023136"/>
    </source>
</evidence>
<feature type="transmembrane region" description="Helical" evidence="5">
    <location>
        <begin position="90"/>
        <end position="113"/>
    </location>
</feature>
<feature type="transmembrane region" description="Helical" evidence="5">
    <location>
        <begin position="35"/>
        <end position="54"/>
    </location>
</feature>
<dbReference type="PROSITE" id="PS50850">
    <property type="entry name" value="MFS"/>
    <property type="match status" value="1"/>
</dbReference>
<feature type="transmembrane region" description="Helical" evidence="5">
    <location>
        <begin position="271"/>
        <end position="294"/>
    </location>
</feature>
<feature type="transmembrane region" description="Helical" evidence="5">
    <location>
        <begin position="398"/>
        <end position="422"/>
    </location>
</feature>
<dbReference type="GeneID" id="18804294"/>
<accession>R7S1D1</accession>
<dbReference type="KEGG" id="shs:STEHIDRAFT_21630"/>
<reference evidence="8" key="1">
    <citation type="journal article" date="2012" name="Science">
        <title>The Paleozoic origin of enzymatic lignin decomposition reconstructed from 31 fungal genomes.</title>
        <authorList>
            <person name="Floudas D."/>
            <person name="Binder M."/>
            <person name="Riley R."/>
            <person name="Barry K."/>
            <person name="Blanchette R.A."/>
            <person name="Henrissat B."/>
            <person name="Martinez A.T."/>
            <person name="Otillar R."/>
            <person name="Spatafora J.W."/>
            <person name="Yadav J.S."/>
            <person name="Aerts A."/>
            <person name="Benoit I."/>
            <person name="Boyd A."/>
            <person name="Carlson A."/>
            <person name="Copeland A."/>
            <person name="Coutinho P.M."/>
            <person name="de Vries R.P."/>
            <person name="Ferreira P."/>
            <person name="Findley K."/>
            <person name="Foster B."/>
            <person name="Gaskell J."/>
            <person name="Glotzer D."/>
            <person name="Gorecki P."/>
            <person name="Heitman J."/>
            <person name="Hesse C."/>
            <person name="Hori C."/>
            <person name="Igarashi K."/>
            <person name="Jurgens J.A."/>
            <person name="Kallen N."/>
            <person name="Kersten P."/>
            <person name="Kohler A."/>
            <person name="Kuees U."/>
            <person name="Kumar T.K.A."/>
            <person name="Kuo A."/>
            <person name="LaButti K."/>
            <person name="Larrondo L.F."/>
            <person name="Lindquist E."/>
            <person name="Ling A."/>
            <person name="Lombard V."/>
            <person name="Lucas S."/>
            <person name="Lundell T."/>
            <person name="Martin R."/>
            <person name="McLaughlin D.J."/>
            <person name="Morgenstern I."/>
            <person name="Morin E."/>
            <person name="Murat C."/>
            <person name="Nagy L.G."/>
            <person name="Nolan M."/>
            <person name="Ohm R.A."/>
            <person name="Patyshakuliyeva A."/>
            <person name="Rokas A."/>
            <person name="Ruiz-Duenas F.J."/>
            <person name="Sabat G."/>
            <person name="Salamov A."/>
            <person name="Samejima M."/>
            <person name="Schmutz J."/>
            <person name="Slot J.C."/>
            <person name="St John F."/>
            <person name="Stenlid J."/>
            <person name="Sun H."/>
            <person name="Sun S."/>
            <person name="Syed K."/>
            <person name="Tsang A."/>
            <person name="Wiebenga A."/>
            <person name="Young D."/>
            <person name="Pisabarro A."/>
            <person name="Eastwood D.C."/>
            <person name="Martin F."/>
            <person name="Cullen D."/>
            <person name="Grigoriev I.V."/>
            <person name="Hibbett D.S."/>
        </authorList>
    </citation>
    <scope>NUCLEOTIDE SEQUENCE [LARGE SCALE GENOMIC DNA]</scope>
    <source>
        <strain evidence="8">FP-91666</strain>
    </source>
</reference>
<organism evidence="7 8">
    <name type="scientific">Stereum hirsutum (strain FP-91666)</name>
    <name type="common">White-rot fungus</name>
    <dbReference type="NCBI Taxonomy" id="721885"/>
    <lineage>
        <taxon>Eukaryota</taxon>
        <taxon>Fungi</taxon>
        <taxon>Dikarya</taxon>
        <taxon>Basidiomycota</taxon>
        <taxon>Agaricomycotina</taxon>
        <taxon>Agaricomycetes</taxon>
        <taxon>Russulales</taxon>
        <taxon>Stereaceae</taxon>
        <taxon>Stereum</taxon>
    </lineage>
</organism>
<dbReference type="OMA" id="DLQWPLN"/>
<feature type="non-terminal residue" evidence="7">
    <location>
        <position position="476"/>
    </location>
</feature>
<keyword evidence="3 5" id="KW-1133">Transmembrane helix</keyword>
<dbReference type="AlphaFoldDB" id="R7S1D1"/>
<dbReference type="Gene3D" id="1.20.1250.20">
    <property type="entry name" value="MFS general substrate transporter like domains"/>
    <property type="match status" value="2"/>
</dbReference>
<dbReference type="GO" id="GO:0022857">
    <property type="term" value="F:transmembrane transporter activity"/>
    <property type="evidence" value="ECO:0007669"/>
    <property type="project" value="InterPro"/>
</dbReference>
<name>R7S1D1_STEHR</name>
<protein>
    <submittedName>
        <fullName evidence="7">MFS general substrate transporter</fullName>
    </submittedName>
</protein>
<dbReference type="PANTHER" id="PTHR42718">
    <property type="entry name" value="MAJOR FACILITATOR SUPERFAMILY MULTIDRUG TRANSPORTER MFSC"/>
    <property type="match status" value="1"/>
</dbReference>
<dbReference type="OrthoDB" id="440755at2759"/>
<feature type="non-terminal residue" evidence="7">
    <location>
        <position position="1"/>
    </location>
</feature>
<dbReference type="PANTHER" id="PTHR42718:SF10">
    <property type="entry name" value="TRANSPORTER, PUTATIVE (AFU_ORTHOLOGUE AFUA_8G06760)-RELATED"/>
    <property type="match status" value="1"/>
</dbReference>